<dbReference type="EMBL" id="FOOU01000007">
    <property type="protein sequence ID" value="SFG47380.1"/>
    <property type="molecule type" value="Genomic_DNA"/>
</dbReference>
<accession>A0A1I2S3P2</accession>
<dbReference type="OrthoDB" id="5288100at2"/>
<organism evidence="1 2">
    <name type="scientific">Neptunomonas qingdaonensis</name>
    <dbReference type="NCBI Taxonomy" id="1045558"/>
    <lineage>
        <taxon>Bacteria</taxon>
        <taxon>Pseudomonadati</taxon>
        <taxon>Pseudomonadota</taxon>
        <taxon>Gammaproteobacteria</taxon>
        <taxon>Oceanospirillales</taxon>
        <taxon>Oceanospirillaceae</taxon>
        <taxon>Neptunomonas</taxon>
    </lineage>
</organism>
<dbReference type="Proteomes" id="UP000198623">
    <property type="component" value="Unassembled WGS sequence"/>
</dbReference>
<dbReference type="GO" id="GO:0016829">
    <property type="term" value="F:lyase activity"/>
    <property type="evidence" value="ECO:0007669"/>
    <property type="project" value="UniProtKB-KW"/>
</dbReference>
<dbReference type="RefSeq" id="WP_090728310.1">
    <property type="nucleotide sequence ID" value="NZ_FOOU01000007.1"/>
</dbReference>
<dbReference type="Gene3D" id="1.10.10.1710">
    <property type="entry name" value="Deoxyribodipyrimidine photolyase-related"/>
    <property type="match status" value="1"/>
</dbReference>
<dbReference type="InterPro" id="IPR007357">
    <property type="entry name" value="PhrB-like"/>
</dbReference>
<protein>
    <submittedName>
        <fullName evidence="1">Deoxyribodipyrimidine photolyase-related protein</fullName>
    </submittedName>
</protein>
<dbReference type="AlphaFoldDB" id="A0A1I2S3P2"/>
<dbReference type="InterPro" id="IPR052551">
    <property type="entry name" value="UV-DNA_repair_photolyase"/>
</dbReference>
<dbReference type="Gene3D" id="1.10.579.10">
    <property type="entry name" value="DNA Cyclobutane Dipyrimidine Photolyase, subunit A, domain 3"/>
    <property type="match status" value="1"/>
</dbReference>
<dbReference type="PANTHER" id="PTHR38657:SF1">
    <property type="entry name" value="SLR1343 PROTEIN"/>
    <property type="match status" value="1"/>
</dbReference>
<dbReference type="PANTHER" id="PTHR38657">
    <property type="entry name" value="SLR1343 PROTEIN"/>
    <property type="match status" value="1"/>
</dbReference>
<proteinExistence type="predicted"/>
<dbReference type="InterPro" id="IPR014729">
    <property type="entry name" value="Rossmann-like_a/b/a_fold"/>
</dbReference>
<dbReference type="InterPro" id="IPR036134">
    <property type="entry name" value="Crypto/Photolyase_FAD-like_sf"/>
</dbReference>
<dbReference type="STRING" id="1045558.SAMN05216175_10798"/>
<sequence>MQAKHLRLILGDQLNPTHSWFECVDSDVIYVIAELHQEATYTKHHIQKITAFFSAMAHLAKYLESKGHRVCYLTLDDTAQYQDINQLIHTLVSEYASETFAYQRPDEFRLRAQLTGLSDQLDLPVFEADSEHFLLPFDELSNHFKADTHVRMEKFYRYMRKRFSILMDGKAPAGGAWNFDANNRQSFKKSDLKFIPKPLVFENSADAYLERIKKHNIQTIGHVASSVSYPINREQSLVLLDYFCQHQLANFGNFQDAMTVASPYAWSLYHSRLSFSLNCKMLSPMEVIQAALNTYQDAEGKITLPQIEGFIRQILGWREYVRGMYWANMPNYAEQNFLDAKRNLPAWFWSSDTKMDCLKSAISQSLEHAYAHHIQRLMITGNFALLAGLAPGQVDEWYLGIYIDAIEWVELPNTRGMALFADGGWIATKPYAASGNYVNKMSDYCKNCHYNVKEKLSNNACPLNSLYWNFIDQHYDKFSANQRMSFPIRNWNKMEEAQKIEIRNKAAELLNDLDKL</sequence>
<gene>
    <name evidence="1" type="ORF">SAMN05216175_10798</name>
</gene>
<keyword evidence="1" id="KW-0456">Lyase</keyword>
<reference evidence="2" key="1">
    <citation type="submission" date="2016-10" db="EMBL/GenBank/DDBJ databases">
        <authorList>
            <person name="Varghese N."/>
            <person name="Submissions S."/>
        </authorList>
    </citation>
    <scope>NUCLEOTIDE SEQUENCE [LARGE SCALE GENOMIC DNA]</scope>
    <source>
        <strain evidence="2">CGMCC 1.10971</strain>
    </source>
</reference>
<evidence type="ECO:0000313" key="1">
    <source>
        <dbReference type="EMBL" id="SFG47380.1"/>
    </source>
</evidence>
<dbReference type="Gene3D" id="3.40.50.620">
    <property type="entry name" value="HUPs"/>
    <property type="match status" value="1"/>
</dbReference>
<dbReference type="Pfam" id="PF04244">
    <property type="entry name" value="DPRP"/>
    <property type="match status" value="1"/>
</dbReference>
<dbReference type="SUPFAM" id="SSF48173">
    <property type="entry name" value="Cryptochrome/photolyase FAD-binding domain"/>
    <property type="match status" value="1"/>
</dbReference>
<name>A0A1I2S3P2_9GAMM</name>
<keyword evidence="2" id="KW-1185">Reference proteome</keyword>
<evidence type="ECO:0000313" key="2">
    <source>
        <dbReference type="Proteomes" id="UP000198623"/>
    </source>
</evidence>
<dbReference type="Gene3D" id="1.25.40.80">
    <property type="match status" value="1"/>
</dbReference>